<reference evidence="1 2" key="1">
    <citation type="journal article" date="2008" name="Nature">
        <title>The genome of the model beetle and pest Tribolium castaneum.</title>
        <authorList>
            <consortium name="Tribolium Genome Sequencing Consortium"/>
            <person name="Richards S."/>
            <person name="Gibbs R.A."/>
            <person name="Weinstock G.M."/>
            <person name="Brown S.J."/>
            <person name="Denell R."/>
            <person name="Beeman R.W."/>
            <person name="Gibbs R."/>
            <person name="Beeman R.W."/>
            <person name="Brown S.J."/>
            <person name="Bucher G."/>
            <person name="Friedrich M."/>
            <person name="Grimmelikhuijzen C.J."/>
            <person name="Klingler M."/>
            <person name="Lorenzen M."/>
            <person name="Richards S."/>
            <person name="Roth S."/>
            <person name="Schroder R."/>
            <person name="Tautz D."/>
            <person name="Zdobnov E.M."/>
            <person name="Muzny D."/>
            <person name="Gibbs R.A."/>
            <person name="Weinstock G.M."/>
            <person name="Attaway T."/>
            <person name="Bell S."/>
            <person name="Buhay C.J."/>
            <person name="Chandrabose M.N."/>
            <person name="Chavez D."/>
            <person name="Clerk-Blankenburg K.P."/>
            <person name="Cree A."/>
            <person name="Dao M."/>
            <person name="Davis C."/>
            <person name="Chacko J."/>
            <person name="Dinh H."/>
            <person name="Dugan-Rocha S."/>
            <person name="Fowler G."/>
            <person name="Garner T.T."/>
            <person name="Garnes J."/>
            <person name="Gnirke A."/>
            <person name="Hawes A."/>
            <person name="Hernandez J."/>
            <person name="Hines S."/>
            <person name="Holder M."/>
            <person name="Hume J."/>
            <person name="Jhangiani S.N."/>
            <person name="Joshi V."/>
            <person name="Khan Z.M."/>
            <person name="Jackson L."/>
            <person name="Kovar C."/>
            <person name="Kowis A."/>
            <person name="Lee S."/>
            <person name="Lewis L.R."/>
            <person name="Margolis J."/>
            <person name="Morgan M."/>
            <person name="Nazareth L.V."/>
            <person name="Nguyen N."/>
            <person name="Okwuonu G."/>
            <person name="Parker D."/>
            <person name="Richards S."/>
            <person name="Ruiz S.J."/>
            <person name="Santibanez J."/>
            <person name="Savard J."/>
            <person name="Scherer S.E."/>
            <person name="Schneider B."/>
            <person name="Sodergren E."/>
            <person name="Tautz D."/>
            <person name="Vattahil S."/>
            <person name="Villasana D."/>
            <person name="White C.S."/>
            <person name="Wright R."/>
            <person name="Park Y."/>
            <person name="Beeman R.W."/>
            <person name="Lord J."/>
            <person name="Oppert B."/>
            <person name="Lorenzen M."/>
            <person name="Brown S."/>
            <person name="Wang L."/>
            <person name="Savard J."/>
            <person name="Tautz D."/>
            <person name="Richards S."/>
            <person name="Weinstock G."/>
            <person name="Gibbs R.A."/>
            <person name="Liu Y."/>
            <person name="Worley K."/>
            <person name="Weinstock G."/>
            <person name="Elsik C.G."/>
            <person name="Reese J.T."/>
            <person name="Elhaik E."/>
            <person name="Landan G."/>
            <person name="Graur D."/>
            <person name="Arensburger P."/>
            <person name="Atkinson P."/>
            <person name="Beeman R.W."/>
            <person name="Beidler J."/>
            <person name="Brown S.J."/>
            <person name="Demuth J.P."/>
            <person name="Drury D.W."/>
            <person name="Du Y.Z."/>
            <person name="Fujiwara H."/>
            <person name="Lorenzen M."/>
            <person name="Maselli V."/>
            <person name="Osanai M."/>
            <person name="Park Y."/>
            <person name="Robertson H.M."/>
            <person name="Tu Z."/>
            <person name="Wang J.J."/>
            <person name="Wang S."/>
            <person name="Richards S."/>
            <person name="Song H."/>
            <person name="Zhang L."/>
            <person name="Sodergren E."/>
            <person name="Werner D."/>
            <person name="Stanke M."/>
            <person name="Morgenstern B."/>
            <person name="Solovyev V."/>
            <person name="Kosarev P."/>
            <person name="Brown G."/>
            <person name="Chen H.C."/>
            <person name="Ermolaeva O."/>
            <person name="Hlavina W."/>
            <person name="Kapustin Y."/>
            <person name="Kiryutin B."/>
            <person name="Kitts P."/>
            <person name="Maglott D."/>
            <person name="Pruitt K."/>
            <person name="Sapojnikov V."/>
            <person name="Souvorov A."/>
            <person name="Mackey A.J."/>
            <person name="Waterhouse R.M."/>
            <person name="Wyder S."/>
            <person name="Zdobnov E.M."/>
            <person name="Zdobnov E.M."/>
            <person name="Wyder S."/>
            <person name="Kriventseva E.V."/>
            <person name="Kadowaki T."/>
            <person name="Bork P."/>
            <person name="Aranda M."/>
            <person name="Bao R."/>
            <person name="Beermann A."/>
            <person name="Berns N."/>
            <person name="Bolognesi R."/>
            <person name="Bonneton F."/>
            <person name="Bopp D."/>
            <person name="Brown S.J."/>
            <person name="Bucher G."/>
            <person name="Butts T."/>
            <person name="Chaumot A."/>
            <person name="Denell R.E."/>
            <person name="Ferrier D.E."/>
            <person name="Friedrich M."/>
            <person name="Gordon C.M."/>
            <person name="Jindra M."/>
            <person name="Klingler M."/>
            <person name="Lan Q."/>
            <person name="Lattorff H.M."/>
            <person name="Laudet V."/>
            <person name="von Levetsow C."/>
            <person name="Liu Z."/>
            <person name="Lutz R."/>
            <person name="Lynch J.A."/>
            <person name="da Fonseca R.N."/>
            <person name="Posnien N."/>
            <person name="Reuter R."/>
            <person name="Roth S."/>
            <person name="Savard J."/>
            <person name="Schinko J.B."/>
            <person name="Schmitt C."/>
            <person name="Schoppmeier M."/>
            <person name="Schroder R."/>
            <person name="Shippy T.D."/>
            <person name="Simonnet F."/>
            <person name="Marques-Souza H."/>
            <person name="Tautz D."/>
            <person name="Tomoyasu Y."/>
            <person name="Trauner J."/>
            <person name="Van der Zee M."/>
            <person name="Vervoort M."/>
            <person name="Wittkopp N."/>
            <person name="Wimmer E.A."/>
            <person name="Yang X."/>
            <person name="Jones A.K."/>
            <person name="Sattelle D.B."/>
            <person name="Ebert P.R."/>
            <person name="Nelson D."/>
            <person name="Scott J.G."/>
            <person name="Beeman R.W."/>
            <person name="Muthukrishnan S."/>
            <person name="Kramer K.J."/>
            <person name="Arakane Y."/>
            <person name="Beeman R.W."/>
            <person name="Zhu Q."/>
            <person name="Hogenkamp D."/>
            <person name="Dixit R."/>
            <person name="Oppert B."/>
            <person name="Jiang H."/>
            <person name="Zou Z."/>
            <person name="Marshall J."/>
            <person name="Elpidina E."/>
            <person name="Vinokurov K."/>
            <person name="Oppert C."/>
            <person name="Zou Z."/>
            <person name="Evans J."/>
            <person name="Lu Z."/>
            <person name="Zhao P."/>
            <person name="Sumathipala N."/>
            <person name="Altincicek B."/>
            <person name="Vilcinskas A."/>
            <person name="Williams M."/>
            <person name="Hultmark D."/>
            <person name="Hetru C."/>
            <person name="Jiang H."/>
            <person name="Grimmelikhuijzen C.J."/>
            <person name="Hauser F."/>
            <person name="Cazzamali G."/>
            <person name="Williamson M."/>
            <person name="Park Y."/>
            <person name="Li B."/>
            <person name="Tanaka Y."/>
            <person name="Predel R."/>
            <person name="Neupert S."/>
            <person name="Schachtner J."/>
            <person name="Verleyen P."/>
            <person name="Raible F."/>
            <person name="Bork P."/>
            <person name="Friedrich M."/>
            <person name="Walden K.K."/>
            <person name="Robertson H.M."/>
            <person name="Angeli S."/>
            <person name="Foret S."/>
            <person name="Bucher G."/>
            <person name="Schuetz S."/>
            <person name="Maleszka R."/>
            <person name="Wimmer E.A."/>
            <person name="Beeman R.W."/>
            <person name="Lorenzen M."/>
            <person name="Tomoyasu Y."/>
            <person name="Miller S.C."/>
            <person name="Grossmann D."/>
            <person name="Bucher G."/>
        </authorList>
    </citation>
    <scope>NUCLEOTIDE SEQUENCE [LARGE SCALE GENOMIC DNA]</scope>
    <source>
        <strain evidence="1 2">Georgia GA2</strain>
    </source>
</reference>
<gene>
    <name evidence="1" type="primary">GLEAN_14931</name>
    <name evidence="1" type="ORF">TcasGA2_TC014931</name>
</gene>
<dbReference type="Proteomes" id="UP000007266">
    <property type="component" value="Linkage group 6"/>
</dbReference>
<dbReference type="OMA" id="HANMLLV"/>
<dbReference type="Pfam" id="PF16062">
    <property type="entry name" value="MavL-like"/>
    <property type="match status" value="1"/>
</dbReference>
<dbReference type="EMBL" id="KQ971348">
    <property type="protein sequence ID" value="EFA04874.1"/>
    <property type="molecule type" value="Genomic_DNA"/>
</dbReference>
<dbReference type="OrthoDB" id="6357136at2759"/>
<proteinExistence type="predicted"/>
<dbReference type="PhylomeDB" id="D2A3W8"/>
<dbReference type="InParanoid" id="D2A3W8"/>
<reference evidence="1 2" key="2">
    <citation type="journal article" date="2010" name="Nucleic Acids Res.">
        <title>BeetleBase in 2010: revisions to provide comprehensive genomic information for Tribolium castaneum.</title>
        <authorList>
            <person name="Kim H.S."/>
            <person name="Murphy T."/>
            <person name="Xia J."/>
            <person name="Caragea D."/>
            <person name="Park Y."/>
            <person name="Beeman R.W."/>
            <person name="Lorenzen M.D."/>
            <person name="Butcher S."/>
            <person name="Manak J.R."/>
            <person name="Brown S.J."/>
        </authorList>
    </citation>
    <scope>GENOME REANNOTATION</scope>
    <source>
        <strain evidence="1 2">Georgia GA2</strain>
    </source>
</reference>
<sequence>MRRNSVSLIEAMMEWLKPSLVWSGDHKTLLLSENNNTEPVPDVSLSQIIEKSSQFPIEFPLESVRCCQLQNHTAVKTLEKNINSAYPVIHEHALYLCAVFLLHQGKYGEKKEFYKEMSLLQFIDRLLNKRAVVFMGPVDHYLLLNKTSGSGRWETIGTSSETPPLVLENCLSYDEIKLSALLSVSSFSYFINNGDRNNMGYFEENRSRVEENGVIIGVIGPRLEKSRVMEYREVVICKEQNTSCYGYGPSEEPTLQQEFLKFYGSVNGTYDKVLEQIGSHPEQYLELGRGKYFDRLMYEKRLALSIDTLLIEANDRAKQENKMAYVHVVGLGLGVWKITHQQNKIFMDTFAQRLELLGDELKHISDVRFAYIHETSAGKYSNGDKIKGITLHMIDKNPQEKLAGDDEGKLLVVSYPWDGNALPGNEFWMGSLNRSGDTAAASSSQVAELHNWHINAKASARNLRIATFKGLYTFKEYQEMHKND</sequence>
<protein>
    <submittedName>
        <fullName evidence="1">Uncharacterized protein</fullName>
    </submittedName>
</protein>
<name>D2A3W8_TRICA</name>
<evidence type="ECO:0000313" key="2">
    <source>
        <dbReference type="Proteomes" id="UP000007266"/>
    </source>
</evidence>
<dbReference type="HOGENOM" id="CLU_042117_0_0_1"/>
<organism evidence="1 2">
    <name type="scientific">Tribolium castaneum</name>
    <name type="common">Red flour beetle</name>
    <dbReference type="NCBI Taxonomy" id="7070"/>
    <lineage>
        <taxon>Eukaryota</taxon>
        <taxon>Metazoa</taxon>
        <taxon>Ecdysozoa</taxon>
        <taxon>Arthropoda</taxon>
        <taxon>Hexapoda</taxon>
        <taxon>Insecta</taxon>
        <taxon>Pterygota</taxon>
        <taxon>Neoptera</taxon>
        <taxon>Endopterygota</taxon>
        <taxon>Coleoptera</taxon>
        <taxon>Polyphaga</taxon>
        <taxon>Cucujiformia</taxon>
        <taxon>Tenebrionidae</taxon>
        <taxon>Tenebrionidae incertae sedis</taxon>
        <taxon>Tribolium</taxon>
    </lineage>
</organism>
<accession>D2A3W8</accession>
<dbReference type="AlphaFoldDB" id="D2A3W8"/>
<dbReference type="InterPro" id="IPR032063">
    <property type="entry name" value="MavL-like"/>
</dbReference>
<evidence type="ECO:0000313" key="1">
    <source>
        <dbReference type="EMBL" id="EFA04874.1"/>
    </source>
</evidence>
<dbReference type="eggNOG" id="ENOG502QV0E">
    <property type="taxonomic scope" value="Eukaryota"/>
</dbReference>
<keyword evidence="2" id="KW-1185">Reference proteome</keyword>
<dbReference type="STRING" id="7070.D2A3W8"/>